<sequence>MVDSVLDKPALVPESLKDASALIERVFPAQKVSAEAQKERKAVSGQTLTGLGSYWKGRKPLIMVRAVVLAGLLPVTEDTEVDLDIFEKLMAMDDEAFGRREPKMSAKDVAAKITLHDPWAFFDFTITDGGLGDEDVRELTFPIDPEEYPELRIRWRRGLNEEAKANLLARAMADMPYEDKVGMTKRPEEVDPDTLYGPIWPEVNAHLAPFGIEAHSHGELIEQLGILRYGHRPRVGDTFCGGGSIPFEGGRIGCDAFASDLNPIACMLTWGAFNVIGADEEQRAEIEREQQKVTEAVDEKITELGIEHNERGDRAKAYLYCLETQCPATGWMVPMAPSWVISTKRNVIAKLVPNHERKRFDIEVMTGVSKAQMQAAEKGTVRGGKLDYELDGKRYTTPISTLRGDYRDENGVNRNRLRQWEKHDFMPREGDLFQERLYAIQWIKAKTLNQSRPETYFASVTEEDLEREHKVERIVRENLEDWQEQGLVPDMPIEPGYNTDQPIRERGWRYWHQLFNPRHLLINHLFVLFSSSSPSKLLLVPNILDNNNKLCQWLPTQSSGTGGPKHLFANQALNTLLNYPVRASSAFYSLVFSARESRKTNVSVKKEVHNNDASELSRECDLWVTDPPYADAINYHEITEFFIAWLRKNPPAPFDVWTWDSRRSMAIQGSGEEFRRSMVDAYTAMANHMPDNGLQCVMFTHQDTSVWGDMISIFWAAGLQVVGAWYIATEASTALRSGAHVQGTVTLILRKRQQDAGQAFKRQLLPKIRAEVESQIGHMMRLNEEAQSHGNTVFNDADLQMAGYAAALKVLTAYSKIDGKDVGSFALQPRERGKENVVDEIVAYASEIANNALIPEALKEIDEEVWTGLTPTERFYARLLAVEKDGQFKLDNYQNFGKAFKVDYAPLMASTAANQAHLKGAQDFRGSELMNGPLAQTATGFVLLAIRELLDDTDPQAVHANMRSEMGALYMPQRRNLIAVAQYLAVMLAARRPVEADKAEVLANRIRNESW</sequence>
<protein>
    <submittedName>
        <fullName evidence="2">DUF1156 domain-containing protein</fullName>
    </submittedName>
</protein>
<reference evidence="2 3" key="1">
    <citation type="submission" date="2019-06" db="EMBL/GenBank/DDBJ databases">
        <title>Metagenome assembled Genome of Spiribacter salinus SL48-SHIP from the microbial mat of Salt Lake 48 (Novosibirsk region, Russia).</title>
        <authorList>
            <person name="Shipova A."/>
            <person name="Rozanov A.S."/>
            <person name="Bryanskaya A.V."/>
            <person name="Peltek S.E."/>
        </authorList>
    </citation>
    <scope>NUCLEOTIDE SEQUENCE [LARGE SCALE GENOMIC DNA]</scope>
    <source>
        <strain evidence="2">SL48-SHIP-2</strain>
    </source>
</reference>
<feature type="domain" description="DUF1156" evidence="1">
    <location>
        <begin position="26"/>
        <end position="88"/>
    </location>
</feature>
<evidence type="ECO:0000259" key="1">
    <source>
        <dbReference type="Pfam" id="PF06634"/>
    </source>
</evidence>
<dbReference type="SUPFAM" id="SSF53335">
    <property type="entry name" value="S-adenosyl-L-methionine-dependent methyltransferases"/>
    <property type="match status" value="1"/>
</dbReference>
<dbReference type="InterPro" id="IPR009537">
    <property type="entry name" value="DUF1156"/>
</dbReference>
<accession>A0A540VQ42</accession>
<proteinExistence type="predicted"/>
<dbReference type="AlphaFoldDB" id="A0A540VQ42"/>
<gene>
    <name evidence="2" type="ORF">FKY71_11660</name>
</gene>
<comment type="caution">
    <text evidence="2">The sequence shown here is derived from an EMBL/GenBank/DDBJ whole genome shotgun (WGS) entry which is preliminary data.</text>
</comment>
<dbReference type="Proteomes" id="UP000315400">
    <property type="component" value="Unassembled WGS sequence"/>
</dbReference>
<dbReference type="InterPro" id="IPR029063">
    <property type="entry name" value="SAM-dependent_MTases_sf"/>
</dbReference>
<evidence type="ECO:0000313" key="3">
    <source>
        <dbReference type="Proteomes" id="UP000315400"/>
    </source>
</evidence>
<name>A0A540VQ42_9GAMM</name>
<dbReference type="InterPro" id="IPR049953">
    <property type="entry name" value="Antiphage_assoc"/>
</dbReference>
<evidence type="ECO:0000313" key="2">
    <source>
        <dbReference type="EMBL" id="TQE98848.1"/>
    </source>
</evidence>
<dbReference type="EMBL" id="VIFK01000125">
    <property type="protein sequence ID" value="TQE98848.1"/>
    <property type="molecule type" value="Genomic_DNA"/>
</dbReference>
<dbReference type="Pfam" id="PF06634">
    <property type="entry name" value="DUF1156"/>
    <property type="match status" value="1"/>
</dbReference>
<organism evidence="2 3">
    <name type="scientific">Spiribacter salinus</name>
    <dbReference type="NCBI Taxonomy" id="1335746"/>
    <lineage>
        <taxon>Bacteria</taxon>
        <taxon>Pseudomonadati</taxon>
        <taxon>Pseudomonadota</taxon>
        <taxon>Gammaproteobacteria</taxon>
        <taxon>Chromatiales</taxon>
        <taxon>Ectothiorhodospiraceae</taxon>
        <taxon>Spiribacter</taxon>
    </lineage>
</organism>
<dbReference type="NCBIfam" id="NF042963">
    <property type="entry name" value="DUF1156_antiphage"/>
    <property type="match status" value="1"/>
</dbReference>